<feature type="DNA-binding region" description="H-T-H motif" evidence="5">
    <location>
        <begin position="43"/>
        <end position="62"/>
    </location>
</feature>
<keyword evidence="4" id="KW-0804">Transcription</keyword>
<dbReference type="GO" id="GO:0046677">
    <property type="term" value="P:response to antibiotic"/>
    <property type="evidence" value="ECO:0007669"/>
    <property type="project" value="InterPro"/>
</dbReference>
<evidence type="ECO:0000313" key="8">
    <source>
        <dbReference type="Proteomes" id="UP000431401"/>
    </source>
</evidence>
<evidence type="ECO:0000256" key="4">
    <source>
        <dbReference type="ARBA" id="ARBA00023163"/>
    </source>
</evidence>
<organism evidence="7 8">
    <name type="scientific">Nocardia aurantia</name>
    <dbReference type="NCBI Taxonomy" id="2585199"/>
    <lineage>
        <taxon>Bacteria</taxon>
        <taxon>Bacillati</taxon>
        <taxon>Actinomycetota</taxon>
        <taxon>Actinomycetes</taxon>
        <taxon>Mycobacteriales</taxon>
        <taxon>Nocardiaceae</taxon>
        <taxon>Nocardia</taxon>
    </lineage>
</organism>
<reference evidence="7 8" key="1">
    <citation type="submission" date="2019-10" db="EMBL/GenBank/DDBJ databases">
        <title>Nocardia macrotermitis sp. nov. and Nocardia aurantia sp. nov., isolated from the gut of fungus growing-termite Macrotermes natalensis.</title>
        <authorList>
            <person name="Benndorf R."/>
            <person name="Schwitalla J."/>
            <person name="Martin K."/>
            <person name="De Beer W."/>
            <person name="Kaster A.-K."/>
            <person name="Vollmers J."/>
            <person name="Poulsen M."/>
            <person name="Beemelmanns C."/>
        </authorList>
    </citation>
    <scope>NUCLEOTIDE SEQUENCE [LARGE SCALE GENOMIC DNA]</scope>
    <source>
        <strain evidence="7 8">RB56</strain>
    </source>
</reference>
<dbReference type="GO" id="GO:0045892">
    <property type="term" value="P:negative regulation of DNA-templated transcription"/>
    <property type="evidence" value="ECO:0007669"/>
    <property type="project" value="InterPro"/>
</dbReference>
<keyword evidence="2" id="KW-0805">Transcription regulation</keyword>
<dbReference type="InterPro" id="IPR003012">
    <property type="entry name" value="Tet_transcr_reg_TetR"/>
</dbReference>
<dbReference type="Proteomes" id="UP000431401">
    <property type="component" value="Unassembled WGS sequence"/>
</dbReference>
<dbReference type="PANTHER" id="PTHR30055">
    <property type="entry name" value="HTH-TYPE TRANSCRIPTIONAL REGULATOR RUTR"/>
    <property type="match status" value="1"/>
</dbReference>
<evidence type="ECO:0000256" key="5">
    <source>
        <dbReference type="PROSITE-ProRule" id="PRU00335"/>
    </source>
</evidence>
<keyword evidence="3 5" id="KW-0238">DNA-binding</keyword>
<dbReference type="RefSeq" id="WP_319943749.1">
    <property type="nucleotide sequence ID" value="NZ_WEGI01000014.1"/>
</dbReference>
<feature type="domain" description="HTH tetR-type" evidence="6">
    <location>
        <begin position="20"/>
        <end position="80"/>
    </location>
</feature>
<dbReference type="PANTHER" id="PTHR30055:SF151">
    <property type="entry name" value="TRANSCRIPTIONAL REGULATORY PROTEIN"/>
    <property type="match status" value="1"/>
</dbReference>
<dbReference type="SUPFAM" id="SSF48498">
    <property type="entry name" value="Tetracyclin repressor-like, C-terminal domain"/>
    <property type="match status" value="1"/>
</dbReference>
<evidence type="ECO:0000256" key="3">
    <source>
        <dbReference type="ARBA" id="ARBA00023125"/>
    </source>
</evidence>
<dbReference type="InterPro" id="IPR001647">
    <property type="entry name" value="HTH_TetR"/>
</dbReference>
<keyword evidence="8" id="KW-1185">Reference proteome</keyword>
<dbReference type="Gene3D" id="1.10.357.10">
    <property type="entry name" value="Tetracycline Repressor, domain 2"/>
    <property type="match status" value="1"/>
</dbReference>
<dbReference type="PRINTS" id="PR00400">
    <property type="entry name" value="TETREPRESSOR"/>
</dbReference>
<gene>
    <name evidence="7" type="primary">tetR_10</name>
    <name evidence="7" type="ORF">NRB56_60540</name>
</gene>
<dbReference type="InterPro" id="IPR004111">
    <property type="entry name" value="Repressor_TetR_C"/>
</dbReference>
<dbReference type="Gene3D" id="1.10.10.60">
    <property type="entry name" value="Homeodomain-like"/>
    <property type="match status" value="1"/>
</dbReference>
<evidence type="ECO:0000256" key="1">
    <source>
        <dbReference type="ARBA" id="ARBA00022491"/>
    </source>
</evidence>
<dbReference type="AlphaFoldDB" id="A0A7K0DYS9"/>
<evidence type="ECO:0000256" key="2">
    <source>
        <dbReference type="ARBA" id="ARBA00023015"/>
    </source>
</evidence>
<dbReference type="InterPro" id="IPR050109">
    <property type="entry name" value="HTH-type_TetR-like_transc_reg"/>
</dbReference>
<dbReference type="PROSITE" id="PS01081">
    <property type="entry name" value="HTH_TETR_1"/>
    <property type="match status" value="1"/>
</dbReference>
<dbReference type="Pfam" id="PF02909">
    <property type="entry name" value="TetR_C_1"/>
    <property type="match status" value="1"/>
</dbReference>
<protein>
    <submittedName>
        <fullName evidence="7">Tetracycline repressor protein class E</fullName>
    </submittedName>
</protein>
<dbReference type="InterPro" id="IPR036271">
    <property type="entry name" value="Tet_transcr_reg_TetR-rel_C_sf"/>
</dbReference>
<dbReference type="PROSITE" id="PS50977">
    <property type="entry name" value="HTH_TETR_2"/>
    <property type="match status" value="1"/>
</dbReference>
<proteinExistence type="predicted"/>
<evidence type="ECO:0000259" key="6">
    <source>
        <dbReference type="PROSITE" id="PS50977"/>
    </source>
</evidence>
<accession>A0A7K0DYS9</accession>
<comment type="caution">
    <text evidence="7">The sequence shown here is derived from an EMBL/GenBank/DDBJ whole genome shotgun (WGS) entry which is preliminary data.</text>
</comment>
<evidence type="ECO:0000313" key="7">
    <source>
        <dbReference type="EMBL" id="MQY30452.1"/>
    </source>
</evidence>
<name>A0A7K0DYS9_9NOCA</name>
<dbReference type="Pfam" id="PF00440">
    <property type="entry name" value="TetR_N"/>
    <property type="match status" value="1"/>
</dbReference>
<keyword evidence="1" id="KW-0678">Repressor</keyword>
<dbReference type="InterPro" id="IPR023772">
    <property type="entry name" value="DNA-bd_HTH_TetR-type_CS"/>
</dbReference>
<sequence>MTRPFSSVWTREPRQPKNAGLRREQIVAAAIELLDAEGLDQLSMRKLGSRLGAGATSLYWHVANKDELLELTLDEIWALVEVPDPEQASWREAATTFAYSMRDTVLTHPWVATVVGQFPSVGPHAFALMERLRRTFTRAGFTGTDIYLAGGTVMSFVLGQVIPEISARRMTGPDGDWTLDTAVDSADRLAAGYPELLADYRATRYTDMNTGYAVAFDFGLLCVLDGLAARLPAP</sequence>
<dbReference type="SUPFAM" id="SSF46689">
    <property type="entry name" value="Homeodomain-like"/>
    <property type="match status" value="1"/>
</dbReference>
<dbReference type="PRINTS" id="PR00455">
    <property type="entry name" value="HTHTETR"/>
</dbReference>
<dbReference type="GO" id="GO:0003700">
    <property type="term" value="F:DNA-binding transcription factor activity"/>
    <property type="evidence" value="ECO:0007669"/>
    <property type="project" value="TreeGrafter"/>
</dbReference>
<dbReference type="EMBL" id="WEGI01000014">
    <property type="protein sequence ID" value="MQY30452.1"/>
    <property type="molecule type" value="Genomic_DNA"/>
</dbReference>
<dbReference type="InterPro" id="IPR009057">
    <property type="entry name" value="Homeodomain-like_sf"/>
</dbReference>
<dbReference type="GO" id="GO:0000976">
    <property type="term" value="F:transcription cis-regulatory region binding"/>
    <property type="evidence" value="ECO:0007669"/>
    <property type="project" value="TreeGrafter"/>
</dbReference>